<name>A0A6J4UUJ8_9BACT</name>
<accession>A0A6J4UUJ8</accession>
<organism evidence="1">
    <name type="scientific">uncultured Thermomicrobiales bacterium</name>
    <dbReference type="NCBI Taxonomy" id="1645740"/>
    <lineage>
        <taxon>Bacteria</taxon>
        <taxon>Pseudomonadati</taxon>
        <taxon>Thermomicrobiota</taxon>
        <taxon>Thermomicrobia</taxon>
        <taxon>Thermomicrobiales</taxon>
        <taxon>environmental samples</taxon>
    </lineage>
</organism>
<reference evidence="1" key="1">
    <citation type="submission" date="2020-02" db="EMBL/GenBank/DDBJ databases">
        <authorList>
            <person name="Meier V. D."/>
        </authorList>
    </citation>
    <scope>NUCLEOTIDE SEQUENCE</scope>
    <source>
        <strain evidence="1">AVDCRST_MAG70</strain>
    </source>
</reference>
<feature type="non-terminal residue" evidence="1">
    <location>
        <position position="49"/>
    </location>
</feature>
<dbReference type="EMBL" id="CADCWH010000257">
    <property type="protein sequence ID" value="CAA9560275.1"/>
    <property type="molecule type" value="Genomic_DNA"/>
</dbReference>
<evidence type="ECO:0000313" key="1">
    <source>
        <dbReference type="EMBL" id="CAA9560275.1"/>
    </source>
</evidence>
<protein>
    <submittedName>
        <fullName evidence="1">Uncharacterized protein</fullName>
    </submittedName>
</protein>
<dbReference type="AlphaFoldDB" id="A0A6J4UUJ8"/>
<feature type="non-terminal residue" evidence="1">
    <location>
        <position position="1"/>
    </location>
</feature>
<sequence>WAPSIRLVVKWWPRRSGSCERRRCAPRSLSSHRVAVTPSTAIDAVITPN</sequence>
<proteinExistence type="predicted"/>
<gene>
    <name evidence="1" type="ORF">AVDCRST_MAG70-1609</name>
</gene>